<reference evidence="5 6" key="1">
    <citation type="submission" date="2024-05" db="EMBL/GenBank/DDBJ databases">
        <authorList>
            <person name="Duchaud E."/>
        </authorList>
    </citation>
    <scope>NUCLEOTIDE SEQUENCE [LARGE SCALE GENOMIC DNA]</scope>
    <source>
        <strain evidence="5">Ena-SAMPLE-TAB-13-05-2024-13:56:06:370-140302</strain>
    </source>
</reference>
<accession>A0ABP1EMZ6</accession>
<protein>
    <submittedName>
        <fullName evidence="5">2',3'-cyclic-nucleotide 2'-phosphodiesterase (5'-nucleotidase family)</fullName>
    </submittedName>
</protein>
<dbReference type="EMBL" id="CAXIXY010000004">
    <property type="protein sequence ID" value="CAL2086100.1"/>
    <property type="molecule type" value="Genomic_DNA"/>
</dbReference>
<dbReference type="InterPro" id="IPR004843">
    <property type="entry name" value="Calcineurin-like_PHP"/>
</dbReference>
<dbReference type="InterPro" id="IPR036907">
    <property type="entry name" value="5'-Nucleotdase_C_sf"/>
</dbReference>
<keyword evidence="2" id="KW-0547">Nucleotide-binding</keyword>
<keyword evidence="6" id="KW-1185">Reference proteome</keyword>
<dbReference type="SUPFAM" id="SSF56300">
    <property type="entry name" value="Metallo-dependent phosphatases"/>
    <property type="match status" value="1"/>
</dbReference>
<evidence type="ECO:0000259" key="3">
    <source>
        <dbReference type="Pfam" id="PF00149"/>
    </source>
</evidence>
<name>A0ABP1EMZ6_9FLAO</name>
<proteinExistence type="inferred from homology"/>
<feature type="domain" description="Calcineurin-like phosphoesterase" evidence="3">
    <location>
        <begin position="46"/>
        <end position="263"/>
    </location>
</feature>
<dbReference type="SUPFAM" id="SSF55816">
    <property type="entry name" value="5'-nucleotidase (syn. UDP-sugar hydrolase), C-terminal domain"/>
    <property type="match status" value="1"/>
</dbReference>
<dbReference type="PANTHER" id="PTHR11575:SF24">
    <property type="entry name" value="5'-NUCLEOTIDASE"/>
    <property type="match status" value="1"/>
</dbReference>
<comment type="similarity">
    <text evidence="2">Belongs to the 5'-nucleotidase family.</text>
</comment>
<evidence type="ECO:0000256" key="2">
    <source>
        <dbReference type="RuleBase" id="RU362119"/>
    </source>
</evidence>
<comment type="caution">
    <text evidence="5">The sequence shown here is derived from an EMBL/GenBank/DDBJ whole genome shotgun (WGS) entry which is preliminary data.</text>
</comment>
<evidence type="ECO:0000259" key="4">
    <source>
        <dbReference type="Pfam" id="PF02872"/>
    </source>
</evidence>
<dbReference type="PANTHER" id="PTHR11575">
    <property type="entry name" value="5'-NUCLEOTIDASE-RELATED"/>
    <property type="match status" value="1"/>
</dbReference>
<dbReference type="InterPro" id="IPR008334">
    <property type="entry name" value="5'-Nucleotdase_C"/>
</dbReference>
<dbReference type="Gene3D" id="3.60.21.10">
    <property type="match status" value="1"/>
</dbReference>
<dbReference type="Gene3D" id="3.90.780.10">
    <property type="entry name" value="5'-Nucleotidase, C-terminal domain"/>
    <property type="match status" value="1"/>
</dbReference>
<dbReference type="Proteomes" id="UP001497416">
    <property type="component" value="Unassembled WGS sequence"/>
</dbReference>
<sequence>MNFFKQTALLLLTLLFIIFCKPSDDKNAQDISPYQFVKDSNKLYFTIIQLNDVYEISPIQGGKFGGMARVETIHQEVLKEDPNTLLVLAGDFLNPSLLGTIKVNGERVRGKQMVEVMNAMNFDVVAFGNHEFDLSYENLQKRINESNFDWISSNVYHNVNGENVPFHKVVNGSKKSLNPTFTKRITVGDHTINLGFISVCIPSNPKSYVTYTDVFEEAKKSYNELKDKTDYVIGLTHLTIEQDKEMAKFLPEIPLIMGGHEHTNMYHKVGNSIITKADANAKTIYIHRFQYDPTTKKLDFKSELKTINDSIKVDERVGEIVQKWDNILTTKIKDVVENPNEIVYHTTTPLEARDTPIRSVQTNMGEIVAEAMSRSYDTDIDCAIVNGGSIRIDDVLSGDVSAIDIFRVLPYGGEVLKVKLKGSLLNEVLDYGENASGTGAYLQRYNVKKSDNNEWLVQNEKILDDKIYSIATSDYLLKGFDIPFLKPSNKEVIEVYTPTKEEKAHDVRKAVIDFLKSK</sequence>
<feature type="domain" description="5'-Nucleotidase C-terminal" evidence="4">
    <location>
        <begin position="344"/>
        <end position="481"/>
    </location>
</feature>
<dbReference type="InterPro" id="IPR029052">
    <property type="entry name" value="Metallo-depent_PP-like"/>
</dbReference>
<dbReference type="Pfam" id="PF00149">
    <property type="entry name" value="Metallophos"/>
    <property type="match status" value="1"/>
</dbReference>
<dbReference type="Pfam" id="PF02872">
    <property type="entry name" value="5_nucleotid_C"/>
    <property type="match status" value="1"/>
</dbReference>
<organism evidence="5 6">
    <name type="scientific">Tenacibaculum platacis</name>
    <dbReference type="NCBI Taxonomy" id="3137852"/>
    <lineage>
        <taxon>Bacteria</taxon>
        <taxon>Pseudomonadati</taxon>
        <taxon>Bacteroidota</taxon>
        <taxon>Flavobacteriia</taxon>
        <taxon>Flavobacteriales</taxon>
        <taxon>Flavobacteriaceae</taxon>
        <taxon>Tenacibaculum</taxon>
    </lineage>
</organism>
<dbReference type="InterPro" id="IPR006179">
    <property type="entry name" value="5_nucleotidase/apyrase"/>
</dbReference>
<evidence type="ECO:0000313" key="6">
    <source>
        <dbReference type="Proteomes" id="UP001497416"/>
    </source>
</evidence>
<evidence type="ECO:0000256" key="1">
    <source>
        <dbReference type="ARBA" id="ARBA00022729"/>
    </source>
</evidence>
<gene>
    <name evidence="5" type="ORF">T190607A01A_20584</name>
</gene>
<keyword evidence="1" id="KW-0732">Signal</keyword>
<dbReference type="RefSeq" id="WP_348712143.1">
    <property type="nucleotide sequence ID" value="NZ_CAXIXY010000004.1"/>
</dbReference>
<keyword evidence="2" id="KW-0378">Hydrolase</keyword>
<evidence type="ECO:0000313" key="5">
    <source>
        <dbReference type="EMBL" id="CAL2086100.1"/>
    </source>
</evidence>
<dbReference type="PRINTS" id="PR01607">
    <property type="entry name" value="APYRASEFAMLY"/>
</dbReference>